<sequence length="164" mass="18401">MKKIMDKISDGIDMVTRAFITSLLFMMTIVLAIHIVLRYFFQGGILWSDELSRFAMIGIVYLGAASATRDNTHITVSIFEDRWPSLRKWLTPVQGAVMIAYSFFLIIFGIQALEVVGTQSSANIGISMGWIYSVIPISAVIMMIHILAKIGAKRHAATEEEQLW</sequence>
<dbReference type="Pfam" id="PF04290">
    <property type="entry name" value="DctQ"/>
    <property type="match status" value="1"/>
</dbReference>
<evidence type="ECO:0000256" key="8">
    <source>
        <dbReference type="ARBA" id="ARBA00038436"/>
    </source>
</evidence>
<keyword evidence="7 9" id="KW-0472">Membrane</keyword>
<dbReference type="EMBL" id="JAFBFH010000006">
    <property type="protein sequence ID" value="MBM7714286.1"/>
    <property type="molecule type" value="Genomic_DNA"/>
</dbReference>
<evidence type="ECO:0000256" key="2">
    <source>
        <dbReference type="ARBA" id="ARBA00022448"/>
    </source>
</evidence>
<evidence type="ECO:0000259" key="10">
    <source>
        <dbReference type="Pfam" id="PF04290"/>
    </source>
</evidence>
<organism evidence="11 12">
    <name type="scientific">Siminovitchia thermophila</name>
    <dbReference type="NCBI Taxonomy" id="1245522"/>
    <lineage>
        <taxon>Bacteria</taxon>
        <taxon>Bacillati</taxon>
        <taxon>Bacillota</taxon>
        <taxon>Bacilli</taxon>
        <taxon>Bacillales</taxon>
        <taxon>Bacillaceae</taxon>
        <taxon>Siminovitchia</taxon>
    </lineage>
</organism>
<feature type="transmembrane region" description="Helical" evidence="9">
    <location>
        <begin position="20"/>
        <end position="39"/>
    </location>
</feature>
<comment type="similarity">
    <text evidence="8">Belongs to the TRAP transporter small permease family.</text>
</comment>
<evidence type="ECO:0000256" key="6">
    <source>
        <dbReference type="ARBA" id="ARBA00022989"/>
    </source>
</evidence>
<proteinExistence type="inferred from homology"/>
<evidence type="ECO:0000256" key="1">
    <source>
        <dbReference type="ARBA" id="ARBA00004429"/>
    </source>
</evidence>
<feature type="domain" description="Tripartite ATP-independent periplasmic transporters DctQ component" evidence="10">
    <location>
        <begin position="27"/>
        <end position="150"/>
    </location>
</feature>
<feature type="transmembrane region" description="Helical" evidence="9">
    <location>
        <begin position="51"/>
        <end position="68"/>
    </location>
</feature>
<comment type="caution">
    <text evidence="11">The sequence shown here is derived from an EMBL/GenBank/DDBJ whole genome shotgun (WGS) entry which is preliminary data.</text>
</comment>
<dbReference type="InterPro" id="IPR007387">
    <property type="entry name" value="TRAP_DctQ"/>
</dbReference>
<evidence type="ECO:0000256" key="7">
    <source>
        <dbReference type="ARBA" id="ARBA00023136"/>
    </source>
</evidence>
<dbReference type="PANTHER" id="PTHR35011:SF2">
    <property type="entry name" value="2,3-DIKETO-L-GULONATE TRAP TRANSPORTER SMALL PERMEASE PROTEIN YIAM"/>
    <property type="match status" value="1"/>
</dbReference>
<dbReference type="InterPro" id="IPR055348">
    <property type="entry name" value="DctQ"/>
</dbReference>
<keyword evidence="12" id="KW-1185">Reference proteome</keyword>
<name>A0ABS2R6R6_9BACI</name>
<protein>
    <submittedName>
        <fullName evidence="11">C4-dicarboxylate transporter DctQ subunit</fullName>
    </submittedName>
</protein>
<keyword evidence="5 9" id="KW-0812">Transmembrane</keyword>
<gene>
    <name evidence="11" type="ORF">JOC94_001258</name>
</gene>
<accession>A0ABS2R6R6</accession>
<keyword evidence="2" id="KW-0813">Transport</keyword>
<evidence type="ECO:0000313" key="12">
    <source>
        <dbReference type="Proteomes" id="UP000823485"/>
    </source>
</evidence>
<evidence type="ECO:0000256" key="3">
    <source>
        <dbReference type="ARBA" id="ARBA00022475"/>
    </source>
</evidence>
<evidence type="ECO:0000256" key="9">
    <source>
        <dbReference type="SAM" id="Phobius"/>
    </source>
</evidence>
<evidence type="ECO:0000256" key="5">
    <source>
        <dbReference type="ARBA" id="ARBA00022692"/>
    </source>
</evidence>
<dbReference type="Proteomes" id="UP000823485">
    <property type="component" value="Unassembled WGS sequence"/>
</dbReference>
<feature type="transmembrane region" description="Helical" evidence="9">
    <location>
        <begin position="130"/>
        <end position="148"/>
    </location>
</feature>
<keyword evidence="3" id="KW-1003">Cell membrane</keyword>
<dbReference type="PANTHER" id="PTHR35011">
    <property type="entry name" value="2,3-DIKETO-L-GULONATE TRAP TRANSPORTER SMALL PERMEASE PROTEIN YIAM"/>
    <property type="match status" value="1"/>
</dbReference>
<keyword evidence="4" id="KW-0997">Cell inner membrane</keyword>
<feature type="transmembrane region" description="Helical" evidence="9">
    <location>
        <begin position="89"/>
        <end position="110"/>
    </location>
</feature>
<keyword evidence="6 9" id="KW-1133">Transmembrane helix</keyword>
<comment type="subcellular location">
    <subcellularLocation>
        <location evidence="1">Cell inner membrane</location>
        <topology evidence="1">Multi-pass membrane protein</topology>
    </subcellularLocation>
</comment>
<evidence type="ECO:0000313" key="11">
    <source>
        <dbReference type="EMBL" id="MBM7714286.1"/>
    </source>
</evidence>
<evidence type="ECO:0000256" key="4">
    <source>
        <dbReference type="ARBA" id="ARBA00022519"/>
    </source>
</evidence>
<reference evidence="11 12" key="1">
    <citation type="submission" date="2021-01" db="EMBL/GenBank/DDBJ databases">
        <title>Genomic Encyclopedia of Type Strains, Phase IV (KMG-IV): sequencing the most valuable type-strain genomes for metagenomic binning, comparative biology and taxonomic classification.</title>
        <authorList>
            <person name="Goeker M."/>
        </authorList>
    </citation>
    <scope>NUCLEOTIDE SEQUENCE [LARGE SCALE GENOMIC DNA]</scope>
    <source>
        <strain evidence="11 12">DSM 105453</strain>
    </source>
</reference>
<dbReference type="RefSeq" id="WP_077113116.1">
    <property type="nucleotide sequence ID" value="NZ_JAFBFH010000006.1"/>
</dbReference>